<proteinExistence type="predicted"/>
<feature type="non-terminal residue" evidence="1">
    <location>
        <position position="1"/>
    </location>
</feature>
<sequence length="35" mass="3788">DILISINVEFDFNESVDEIVVPTVNADEVVGGILL</sequence>
<organism evidence="1 2">
    <name type="scientific">Rotaria magnacalcarata</name>
    <dbReference type="NCBI Taxonomy" id="392030"/>
    <lineage>
        <taxon>Eukaryota</taxon>
        <taxon>Metazoa</taxon>
        <taxon>Spiralia</taxon>
        <taxon>Gnathifera</taxon>
        <taxon>Rotifera</taxon>
        <taxon>Eurotatoria</taxon>
        <taxon>Bdelloidea</taxon>
        <taxon>Philodinida</taxon>
        <taxon>Philodinidae</taxon>
        <taxon>Rotaria</taxon>
    </lineage>
</organism>
<dbReference type="EMBL" id="CAJOBI010182154">
    <property type="protein sequence ID" value="CAF4930348.1"/>
    <property type="molecule type" value="Genomic_DNA"/>
</dbReference>
<gene>
    <name evidence="1" type="ORF">SMN809_LOCUS53155</name>
</gene>
<reference evidence="1" key="1">
    <citation type="submission" date="2021-02" db="EMBL/GenBank/DDBJ databases">
        <authorList>
            <person name="Nowell W R."/>
        </authorList>
    </citation>
    <scope>NUCLEOTIDE SEQUENCE</scope>
</reference>
<name>A0A8S3CLJ5_9BILA</name>
<evidence type="ECO:0000313" key="2">
    <source>
        <dbReference type="Proteomes" id="UP000676336"/>
    </source>
</evidence>
<protein>
    <submittedName>
        <fullName evidence="1">Uncharacterized protein</fullName>
    </submittedName>
</protein>
<evidence type="ECO:0000313" key="1">
    <source>
        <dbReference type="EMBL" id="CAF4930348.1"/>
    </source>
</evidence>
<dbReference type="AlphaFoldDB" id="A0A8S3CLJ5"/>
<comment type="caution">
    <text evidence="1">The sequence shown here is derived from an EMBL/GenBank/DDBJ whole genome shotgun (WGS) entry which is preliminary data.</text>
</comment>
<dbReference type="Proteomes" id="UP000676336">
    <property type="component" value="Unassembled WGS sequence"/>
</dbReference>
<accession>A0A8S3CLJ5</accession>